<protein>
    <recommendedName>
        <fullName evidence="4">Small ribosomal subunit protein uS10m</fullName>
    </recommendedName>
    <alternativeName>
        <fullName evidence="5">37S ribosomal protein S10, mitochondrial</fullName>
    </alternativeName>
</protein>
<dbReference type="HAMAP" id="MF_00508">
    <property type="entry name" value="Ribosomal_uS10"/>
    <property type="match status" value="1"/>
</dbReference>
<dbReference type="FunFam" id="3.30.70.600:FF:000003">
    <property type="entry name" value="30S ribosomal protein S10"/>
    <property type="match status" value="1"/>
</dbReference>
<dbReference type="NCBIfam" id="TIGR01049">
    <property type="entry name" value="rpsJ_bact"/>
    <property type="match status" value="1"/>
</dbReference>
<dbReference type="GO" id="GO:0006412">
    <property type="term" value="P:translation"/>
    <property type="evidence" value="ECO:0007669"/>
    <property type="project" value="InterPro"/>
</dbReference>
<dbReference type="PRINTS" id="PR00971">
    <property type="entry name" value="RIBOSOMALS10"/>
</dbReference>
<dbReference type="OrthoDB" id="366214at2759"/>
<dbReference type="EMBL" id="KV453841">
    <property type="protein sequence ID" value="ODV92056.1"/>
    <property type="molecule type" value="Genomic_DNA"/>
</dbReference>
<organism evidence="7 8">
    <name type="scientific">Tortispora caseinolytica NRRL Y-17796</name>
    <dbReference type="NCBI Taxonomy" id="767744"/>
    <lineage>
        <taxon>Eukaryota</taxon>
        <taxon>Fungi</taxon>
        <taxon>Dikarya</taxon>
        <taxon>Ascomycota</taxon>
        <taxon>Saccharomycotina</taxon>
        <taxon>Trigonopsidomycetes</taxon>
        <taxon>Trigonopsidales</taxon>
        <taxon>Trigonopsidaceae</taxon>
        <taxon>Tortispora</taxon>
    </lineage>
</organism>
<keyword evidence="8" id="KW-1185">Reference proteome</keyword>
<dbReference type="Pfam" id="PF00338">
    <property type="entry name" value="Ribosomal_S10"/>
    <property type="match status" value="1"/>
</dbReference>
<dbReference type="Proteomes" id="UP000095023">
    <property type="component" value="Unassembled WGS sequence"/>
</dbReference>
<dbReference type="GO" id="GO:0005763">
    <property type="term" value="C:mitochondrial small ribosomal subunit"/>
    <property type="evidence" value="ECO:0007669"/>
    <property type="project" value="EnsemblFungi"/>
</dbReference>
<feature type="domain" description="Small ribosomal subunit protein uS10" evidence="6">
    <location>
        <begin position="27"/>
        <end position="124"/>
    </location>
</feature>
<feature type="non-terminal residue" evidence="7">
    <location>
        <position position="1"/>
    </location>
</feature>
<dbReference type="InterPro" id="IPR027486">
    <property type="entry name" value="Ribosomal_uS10_dom"/>
</dbReference>
<dbReference type="GO" id="GO:0003735">
    <property type="term" value="F:structural constituent of ribosome"/>
    <property type="evidence" value="ECO:0007669"/>
    <property type="project" value="EnsemblFungi"/>
</dbReference>
<evidence type="ECO:0000259" key="6">
    <source>
        <dbReference type="SMART" id="SM01403"/>
    </source>
</evidence>
<evidence type="ECO:0000256" key="1">
    <source>
        <dbReference type="ARBA" id="ARBA00007102"/>
    </source>
</evidence>
<dbReference type="SUPFAM" id="SSF54999">
    <property type="entry name" value="Ribosomal protein S10"/>
    <property type="match status" value="1"/>
</dbReference>
<dbReference type="Gene3D" id="3.30.70.600">
    <property type="entry name" value="Ribosomal protein S10 domain"/>
    <property type="match status" value="1"/>
</dbReference>
<evidence type="ECO:0000256" key="4">
    <source>
        <dbReference type="ARBA" id="ARBA00035261"/>
    </source>
</evidence>
<keyword evidence="3" id="KW-0687">Ribonucleoprotein</keyword>
<dbReference type="AlphaFoldDB" id="A0A1E4TJZ7"/>
<evidence type="ECO:0000256" key="5">
    <source>
        <dbReference type="ARBA" id="ARBA00042916"/>
    </source>
</evidence>
<keyword evidence="2" id="KW-0689">Ribosomal protein</keyword>
<evidence type="ECO:0000256" key="3">
    <source>
        <dbReference type="ARBA" id="ARBA00023274"/>
    </source>
</evidence>
<dbReference type="InterPro" id="IPR001848">
    <property type="entry name" value="Ribosomal_uS10"/>
</dbReference>
<feature type="non-terminal residue" evidence="7">
    <location>
        <position position="140"/>
    </location>
</feature>
<evidence type="ECO:0000256" key="2">
    <source>
        <dbReference type="ARBA" id="ARBA00022980"/>
    </source>
</evidence>
<comment type="similarity">
    <text evidence="1">Belongs to the universal ribosomal protein uS10 family.</text>
</comment>
<dbReference type="PANTHER" id="PTHR11700">
    <property type="entry name" value="30S RIBOSOMAL PROTEIN S10 FAMILY MEMBER"/>
    <property type="match status" value="1"/>
</dbReference>
<evidence type="ECO:0000313" key="7">
    <source>
        <dbReference type="EMBL" id="ODV92056.1"/>
    </source>
</evidence>
<dbReference type="SMART" id="SM01403">
    <property type="entry name" value="Ribosomal_S10"/>
    <property type="match status" value="1"/>
</dbReference>
<evidence type="ECO:0000313" key="8">
    <source>
        <dbReference type="Proteomes" id="UP000095023"/>
    </source>
</evidence>
<reference evidence="8" key="1">
    <citation type="submission" date="2016-02" db="EMBL/GenBank/DDBJ databases">
        <title>Comparative genomics of biotechnologically important yeasts.</title>
        <authorList>
            <consortium name="DOE Joint Genome Institute"/>
            <person name="Riley R."/>
            <person name="Haridas S."/>
            <person name="Wolfe K.H."/>
            <person name="Lopes M.R."/>
            <person name="Hittinger C.T."/>
            <person name="Goker M."/>
            <person name="Salamov A."/>
            <person name="Wisecaver J."/>
            <person name="Long T.M."/>
            <person name="Aerts A.L."/>
            <person name="Barry K."/>
            <person name="Choi C."/>
            <person name="Clum A."/>
            <person name="Coughlan A.Y."/>
            <person name="Deshpande S."/>
            <person name="Douglass A.P."/>
            <person name="Hanson S.J."/>
            <person name="Klenk H.-P."/>
            <person name="Labutti K."/>
            <person name="Lapidus A."/>
            <person name="Lindquist E."/>
            <person name="Lipzen A."/>
            <person name="Meier-Kolthoff J.P."/>
            <person name="Ohm R.A."/>
            <person name="Otillar R.P."/>
            <person name="Pangilinan J."/>
            <person name="Peng Y."/>
            <person name="Rokas A."/>
            <person name="Rosa C.A."/>
            <person name="Scheuner C."/>
            <person name="Sibirny A.A."/>
            <person name="Slot J.C."/>
            <person name="Stielow J.B."/>
            <person name="Sun H."/>
            <person name="Kurtzman C.P."/>
            <person name="Blackwell M."/>
            <person name="Jeffries T.W."/>
            <person name="Grigoriev I.V."/>
        </authorList>
    </citation>
    <scope>NUCLEOTIDE SEQUENCE [LARGE SCALE GENOMIC DNA]</scope>
    <source>
        <strain evidence="8">NRRL Y-17796</strain>
    </source>
</reference>
<name>A0A1E4TJZ7_9ASCO</name>
<accession>A0A1E4TJZ7</accession>
<sequence length="140" mass="16133">RPMPISADLNYKTPLKRKPTNDIPVCDLQIRSYVLDYVAFFAEFAIRSAYFLGMPVSGPVPLPHKTERWTVIRGPFAHAKSKENFERITYRRLIQVKDATPKQVQTWLAFLRQHEYEAIGMKANVYQHASVNDILNPSAN</sequence>
<gene>
    <name evidence="7" type="ORF">CANCADRAFT_13737</name>
</gene>
<dbReference type="InterPro" id="IPR036838">
    <property type="entry name" value="Ribosomal_uS10_dom_sf"/>
</dbReference>
<proteinExistence type="inferred from homology"/>